<proteinExistence type="inferred from homology"/>
<comment type="caution">
    <text evidence="7">The sequence shown here is derived from an EMBL/GenBank/DDBJ whole genome shotgun (WGS) entry which is preliminary data.</text>
</comment>
<reference evidence="7 8" key="1">
    <citation type="submission" date="2019-07" db="EMBL/GenBank/DDBJ databases">
        <title>Genomic Encyclopedia of Archaeal and Bacterial Type Strains, Phase II (KMG-II): from individual species to whole genera.</title>
        <authorList>
            <person name="Goeker M."/>
        </authorList>
    </citation>
    <scope>NUCLEOTIDE SEQUENCE [LARGE SCALE GENOMIC DNA]</scope>
    <source>
        <strain evidence="7 8">DSM 17527</strain>
    </source>
</reference>
<dbReference type="Proteomes" id="UP000324376">
    <property type="component" value="Unassembled WGS sequence"/>
</dbReference>
<dbReference type="PANTHER" id="PTHR42749">
    <property type="entry name" value="CELL SHAPE-DETERMINING PROTEIN MREB"/>
    <property type="match status" value="1"/>
</dbReference>
<gene>
    <name evidence="6" type="primary">mreB</name>
    <name evidence="7" type="ORF">BD809_103240</name>
</gene>
<keyword evidence="4 6" id="KW-0133">Cell shape</keyword>
<comment type="caution">
    <text evidence="6">Lacks conserved residue(s) required for the propagation of feature annotation.</text>
</comment>
<evidence type="ECO:0000256" key="4">
    <source>
        <dbReference type="ARBA" id="ARBA00022960"/>
    </source>
</evidence>
<evidence type="ECO:0000313" key="8">
    <source>
        <dbReference type="Proteomes" id="UP000324376"/>
    </source>
</evidence>
<dbReference type="CDD" id="cd10225">
    <property type="entry name" value="ASKHA_NBD_MreB-like"/>
    <property type="match status" value="1"/>
</dbReference>
<dbReference type="InterPro" id="IPR043129">
    <property type="entry name" value="ATPase_NBD"/>
</dbReference>
<dbReference type="Pfam" id="PF06723">
    <property type="entry name" value="MreB_Mbl"/>
    <property type="match status" value="1"/>
</dbReference>
<keyword evidence="1 6" id="KW-0963">Cytoplasm</keyword>
<dbReference type="PRINTS" id="PR01652">
    <property type="entry name" value="SHAPEPROTEIN"/>
</dbReference>
<dbReference type="GO" id="GO:0000902">
    <property type="term" value="P:cell morphogenesis"/>
    <property type="evidence" value="ECO:0007669"/>
    <property type="project" value="InterPro"/>
</dbReference>
<dbReference type="SUPFAM" id="SSF53067">
    <property type="entry name" value="Actin-like ATPase domain"/>
    <property type="match status" value="2"/>
</dbReference>
<feature type="binding site" evidence="6">
    <location>
        <begin position="163"/>
        <end position="165"/>
    </location>
    <ligand>
        <name>ATP</name>
        <dbReference type="ChEBI" id="CHEBI:30616"/>
    </ligand>
</feature>
<evidence type="ECO:0000256" key="6">
    <source>
        <dbReference type="HAMAP-Rule" id="MF_02207"/>
    </source>
</evidence>
<comment type="function">
    <text evidence="6">Forms membrane-associated dynamic filaments that are essential for cell shape determination. Acts by regulating cell wall synthesis and cell elongation, and thus cell shape. A feedback loop between cell geometry and MreB localization may maintain elongated cell shape by targeting cell wall growth to regions of negative cell wall curvature.</text>
</comment>
<comment type="subunit">
    <text evidence="6">Forms polymers.</text>
</comment>
<evidence type="ECO:0000256" key="5">
    <source>
        <dbReference type="ARBA" id="ARBA00023458"/>
    </source>
</evidence>
<evidence type="ECO:0000256" key="1">
    <source>
        <dbReference type="ARBA" id="ARBA00022490"/>
    </source>
</evidence>
<comment type="similarity">
    <text evidence="5 6">Belongs to the FtsA/MreB family.</text>
</comment>
<keyword evidence="2 6" id="KW-0547">Nucleotide-binding</keyword>
<dbReference type="RefSeq" id="WP_148782173.1">
    <property type="nucleotide sequence ID" value="NZ_VNHU01000003.1"/>
</dbReference>
<evidence type="ECO:0000313" key="7">
    <source>
        <dbReference type="EMBL" id="TYP75176.1"/>
    </source>
</evidence>
<organism evidence="7 8">
    <name type="scientific">Aquimarina intermedia</name>
    <dbReference type="NCBI Taxonomy" id="350814"/>
    <lineage>
        <taxon>Bacteria</taxon>
        <taxon>Pseudomonadati</taxon>
        <taxon>Bacteroidota</taxon>
        <taxon>Flavobacteriia</taxon>
        <taxon>Flavobacteriales</taxon>
        <taxon>Flavobacteriaceae</taxon>
        <taxon>Aquimarina</taxon>
    </lineage>
</organism>
<dbReference type="AlphaFoldDB" id="A0A5S5C9Y2"/>
<dbReference type="EMBL" id="VNHU01000003">
    <property type="protein sequence ID" value="TYP75176.1"/>
    <property type="molecule type" value="Genomic_DNA"/>
</dbReference>
<keyword evidence="8" id="KW-1185">Reference proteome</keyword>
<feature type="binding site" evidence="6">
    <location>
        <begin position="211"/>
        <end position="214"/>
    </location>
    <ligand>
        <name>ATP</name>
        <dbReference type="ChEBI" id="CHEBI:30616"/>
    </ligand>
</feature>
<protein>
    <recommendedName>
        <fullName evidence="6">Cell shape-determining protein MreB</fullName>
    </recommendedName>
</protein>
<dbReference type="GO" id="GO:0005524">
    <property type="term" value="F:ATP binding"/>
    <property type="evidence" value="ECO:0007669"/>
    <property type="project" value="UniProtKB-KW"/>
</dbReference>
<dbReference type="OrthoDB" id="9768127at2"/>
<dbReference type="HAMAP" id="MF_02207">
    <property type="entry name" value="MreB"/>
    <property type="match status" value="1"/>
</dbReference>
<dbReference type="InterPro" id="IPR056546">
    <property type="entry name" value="MreB_MamK-like"/>
</dbReference>
<sequence length="345" mass="37175">MGFFDFLNEKVAIDLGTSNTLITCNGKLVVAHPSILAIDKLTGKIRAAGKEAGLMRGKINKNIKTLYPFKDGMIANFEAAEMMLSSFFKLVKTHHSSYFTSSYTMIISIPCGSTDVEIRAVKESAKRLNANKILLIHEPVAAAIGSGIDVLQPKGSMVIDIGGGTTEIAVICMGKIISGQSVKIAGNTFNENIANYIRDFHNLHIGESTAEEIKISVGAASEILDTIPEKKIVRGRDVLSGKPKEIEISHRDIARSIDQSIQQIENAIIDTLSTIPPEISADIYDSGIYLTGGGSMLRGLDSRLARTTNLPVCTGIHPLEAVVKGSDMVVKNITQYNTVLVESLS</sequence>
<dbReference type="InterPro" id="IPR004753">
    <property type="entry name" value="MreB"/>
</dbReference>
<comment type="subcellular location">
    <subcellularLocation>
        <location evidence="6">Cytoplasm</location>
    </subcellularLocation>
    <text evidence="6">Membrane-associated.</text>
</comment>
<dbReference type="GO" id="GO:0005737">
    <property type="term" value="C:cytoplasm"/>
    <property type="evidence" value="ECO:0007669"/>
    <property type="project" value="UniProtKB-SubCell"/>
</dbReference>
<dbReference type="GO" id="GO:0008360">
    <property type="term" value="P:regulation of cell shape"/>
    <property type="evidence" value="ECO:0007669"/>
    <property type="project" value="UniProtKB-UniRule"/>
</dbReference>
<accession>A0A5S5C9Y2</accession>
<keyword evidence="3 6" id="KW-0067">ATP-binding</keyword>
<evidence type="ECO:0000256" key="2">
    <source>
        <dbReference type="ARBA" id="ARBA00022741"/>
    </source>
</evidence>
<dbReference type="PANTHER" id="PTHR42749:SF1">
    <property type="entry name" value="CELL SHAPE-DETERMINING PROTEIN MREB"/>
    <property type="match status" value="1"/>
</dbReference>
<name>A0A5S5C9Y2_9FLAO</name>
<dbReference type="NCBIfam" id="NF010539">
    <property type="entry name" value="PRK13927.1"/>
    <property type="match status" value="1"/>
</dbReference>
<dbReference type="Gene3D" id="3.30.420.40">
    <property type="match status" value="3"/>
</dbReference>
<evidence type="ECO:0000256" key="3">
    <source>
        <dbReference type="ARBA" id="ARBA00022840"/>
    </source>
</evidence>